<evidence type="ECO:0000256" key="2">
    <source>
        <dbReference type="ARBA" id="ARBA00022448"/>
    </source>
</evidence>
<protein>
    <submittedName>
        <fullName evidence="13">TonB-dependent receptor</fullName>
    </submittedName>
</protein>
<keyword evidence="14" id="KW-1185">Reference proteome</keyword>
<evidence type="ECO:0000256" key="8">
    <source>
        <dbReference type="PROSITE-ProRule" id="PRU01360"/>
    </source>
</evidence>
<evidence type="ECO:0000313" key="13">
    <source>
        <dbReference type="EMBL" id="TXC71305.1"/>
    </source>
</evidence>
<comment type="caution">
    <text evidence="13">The sequence shown here is derived from an EMBL/GenBank/DDBJ whole genome shotgun (WGS) entry which is preliminary data.</text>
</comment>
<keyword evidence="6 8" id="KW-0472">Membrane</keyword>
<keyword evidence="4 8" id="KW-0812">Transmembrane</keyword>
<organism evidence="13 14">
    <name type="scientific">Sphingomonas ginsenosidivorax</name>
    <dbReference type="NCBI Taxonomy" id="862135"/>
    <lineage>
        <taxon>Bacteria</taxon>
        <taxon>Pseudomonadati</taxon>
        <taxon>Pseudomonadota</taxon>
        <taxon>Alphaproteobacteria</taxon>
        <taxon>Sphingomonadales</taxon>
        <taxon>Sphingomonadaceae</taxon>
        <taxon>Sphingomonas</taxon>
    </lineage>
</organism>
<reference evidence="13 14" key="1">
    <citation type="journal article" date="2013" name="Antonie Van Leeuwenhoek">
        <title>Sphingomonas ginsenosidivorax sp. nov., with the ability to transform ginsenosides.</title>
        <authorList>
            <person name="Jin X.F."/>
            <person name="Kim J.K."/>
            <person name="Liu Q.M."/>
            <person name="Kang M.S."/>
            <person name="He D."/>
            <person name="Jin F.X."/>
            <person name="Kim S.C."/>
            <person name="Im W.T."/>
        </authorList>
    </citation>
    <scope>NUCLEOTIDE SEQUENCE [LARGE SCALE GENOMIC DNA]</scope>
    <source>
        <strain evidence="13 14">KHI67</strain>
    </source>
</reference>
<evidence type="ECO:0000256" key="3">
    <source>
        <dbReference type="ARBA" id="ARBA00022452"/>
    </source>
</evidence>
<dbReference type="AlphaFoldDB" id="A0A5C6UGX1"/>
<keyword evidence="7 8" id="KW-0998">Cell outer membrane</keyword>
<gene>
    <name evidence="13" type="ORF">FSB78_10395</name>
</gene>
<dbReference type="Gene3D" id="2.40.170.20">
    <property type="entry name" value="TonB-dependent receptor, beta-barrel domain"/>
    <property type="match status" value="1"/>
</dbReference>
<evidence type="ECO:0000256" key="9">
    <source>
        <dbReference type="RuleBase" id="RU003357"/>
    </source>
</evidence>
<feature type="signal peptide" evidence="10">
    <location>
        <begin position="1"/>
        <end position="21"/>
    </location>
</feature>
<evidence type="ECO:0000256" key="7">
    <source>
        <dbReference type="ARBA" id="ARBA00023237"/>
    </source>
</evidence>
<dbReference type="PROSITE" id="PS52016">
    <property type="entry name" value="TONB_DEPENDENT_REC_3"/>
    <property type="match status" value="1"/>
</dbReference>
<dbReference type="OrthoDB" id="7051241at2"/>
<sequence length="852" mass="89560">MTTFRLLSGVAFAALATTASAQQLPVQLAAVDRAPPIPTAANPGAAALAEGDDIIVTGVRGTQPRTVANSPVPIDVIGRQELQATGRTGLKEILGALVPSLTMPALGGGGTSASVKPIAIRGLSGDYLLVLVNGKRRHTTALINNLSRVSGGSTPVDIDLIPTNAVAHIEVMRDGAAAQYGSDAISGVINIILDDTKQGGALSLTGSQLYSKGAPLAQANLGYGTRIGDQGGFVRLSVEAKFHDRADPSAEAVPRILPLVNGQPDPREAELNHVYAGGYGRSNRDAVAVGSLNAELPVGAVTAYSFGTLSHRDIKDARGAYIPSNTGYGGQTNTSAFAVLPQIYPTGFQAYRRIKETDFQATVGLRGDLSGWAWDLSSSYGRDHVWLGAENTLNPSIGPTSKHDFYLGTQNQDLWANTVDVTRDYDIGLAKPLTVSLGAEHRWERFQSQAGEPDSYRNGGYQIPKDSTPFGQLYGGLFPSPGLVSFTGTSPADATSLNRSNVAGYIDLSTNPTDAWFIGAAGRFEHYSDSAGDTASWKVTSRYEIARGLAIRGGVNTGFRAPSLAQTGFSTTQNTTTVIGSAPVSTISKFLPVDSAAAIALGAKPLTPEKSLNYTAGITYEAGSLHLTLDAYQIRVDDRIVKTEFLGTAANGGSAIRTILLANGVTGVDSAQFFTNAIDTRTRGIDAVADYTLKSSALGTFRLSAAYSYNKTRILGIAANPSQLSTLNVTLFGRQAQRDLVVALPHSKVILTNAWSLGRVHALARATRYGKYTESSNVATGDRTFGGKWVADLDIGYDLSEHLTLAAGASNLFDAYPDRRGLIATDGSGAYGNFAPFGLSGGSYYVRAGITF</sequence>
<keyword evidence="10" id="KW-0732">Signal</keyword>
<dbReference type="SUPFAM" id="SSF56935">
    <property type="entry name" value="Porins"/>
    <property type="match status" value="1"/>
</dbReference>
<dbReference type="InterPro" id="IPR036942">
    <property type="entry name" value="Beta-barrel_TonB_sf"/>
</dbReference>
<evidence type="ECO:0000256" key="1">
    <source>
        <dbReference type="ARBA" id="ARBA00004571"/>
    </source>
</evidence>
<dbReference type="GO" id="GO:0009279">
    <property type="term" value="C:cell outer membrane"/>
    <property type="evidence" value="ECO:0007669"/>
    <property type="project" value="UniProtKB-SubCell"/>
</dbReference>
<dbReference type="InterPro" id="IPR000531">
    <property type="entry name" value="Beta-barrel_TonB"/>
</dbReference>
<comment type="subcellular location">
    <subcellularLocation>
        <location evidence="1 8">Cell outer membrane</location>
        <topology evidence="1 8">Multi-pass membrane protein</topology>
    </subcellularLocation>
</comment>
<evidence type="ECO:0000259" key="11">
    <source>
        <dbReference type="Pfam" id="PF00593"/>
    </source>
</evidence>
<evidence type="ECO:0000313" key="14">
    <source>
        <dbReference type="Proteomes" id="UP000321250"/>
    </source>
</evidence>
<accession>A0A5C6UGX1</accession>
<evidence type="ECO:0000256" key="6">
    <source>
        <dbReference type="ARBA" id="ARBA00023136"/>
    </source>
</evidence>
<feature type="domain" description="TonB-dependent receptor-like beta-barrel" evidence="11">
    <location>
        <begin position="317"/>
        <end position="812"/>
    </location>
</feature>
<dbReference type="PANTHER" id="PTHR47234">
    <property type="match status" value="1"/>
</dbReference>
<dbReference type="InterPro" id="IPR037066">
    <property type="entry name" value="Plug_dom_sf"/>
</dbReference>
<feature type="chain" id="PRO_5023145595" evidence="10">
    <location>
        <begin position="22"/>
        <end position="852"/>
    </location>
</feature>
<keyword evidence="5 9" id="KW-0798">TonB box</keyword>
<comment type="similarity">
    <text evidence="8 9">Belongs to the TonB-dependent receptor family.</text>
</comment>
<keyword evidence="3 8" id="KW-1134">Transmembrane beta strand</keyword>
<dbReference type="InterPro" id="IPR012910">
    <property type="entry name" value="Plug_dom"/>
</dbReference>
<dbReference type="Proteomes" id="UP000321250">
    <property type="component" value="Unassembled WGS sequence"/>
</dbReference>
<dbReference type="Pfam" id="PF07715">
    <property type="entry name" value="Plug"/>
    <property type="match status" value="1"/>
</dbReference>
<dbReference type="Gene3D" id="2.170.130.10">
    <property type="entry name" value="TonB-dependent receptor, plug domain"/>
    <property type="match status" value="1"/>
</dbReference>
<evidence type="ECO:0000256" key="10">
    <source>
        <dbReference type="SAM" id="SignalP"/>
    </source>
</evidence>
<name>A0A5C6UGX1_9SPHN</name>
<keyword evidence="13" id="KW-0675">Receptor</keyword>
<feature type="domain" description="TonB-dependent receptor plug" evidence="12">
    <location>
        <begin position="68"/>
        <end position="188"/>
    </location>
</feature>
<dbReference type="Pfam" id="PF00593">
    <property type="entry name" value="TonB_dep_Rec_b-barrel"/>
    <property type="match status" value="1"/>
</dbReference>
<dbReference type="InterPro" id="IPR039426">
    <property type="entry name" value="TonB-dep_rcpt-like"/>
</dbReference>
<evidence type="ECO:0000256" key="4">
    <source>
        <dbReference type="ARBA" id="ARBA00022692"/>
    </source>
</evidence>
<dbReference type="PANTHER" id="PTHR47234:SF3">
    <property type="entry name" value="SECRETIN_TONB SHORT N-TERMINAL DOMAIN-CONTAINING PROTEIN"/>
    <property type="match status" value="1"/>
</dbReference>
<dbReference type="EMBL" id="VOQR01000001">
    <property type="protein sequence ID" value="TXC71305.1"/>
    <property type="molecule type" value="Genomic_DNA"/>
</dbReference>
<dbReference type="CDD" id="cd01347">
    <property type="entry name" value="ligand_gated_channel"/>
    <property type="match status" value="1"/>
</dbReference>
<proteinExistence type="inferred from homology"/>
<evidence type="ECO:0000259" key="12">
    <source>
        <dbReference type="Pfam" id="PF07715"/>
    </source>
</evidence>
<evidence type="ECO:0000256" key="5">
    <source>
        <dbReference type="ARBA" id="ARBA00023077"/>
    </source>
</evidence>
<keyword evidence="2 8" id="KW-0813">Transport</keyword>
<dbReference type="RefSeq" id="WP_147082460.1">
    <property type="nucleotide sequence ID" value="NZ_VOQR01000001.1"/>
</dbReference>